<gene>
    <name evidence="1" type="ORF">SAMN05421543_11712</name>
</gene>
<dbReference type="Pfam" id="PF07293">
    <property type="entry name" value="DUF1450"/>
    <property type="match status" value="1"/>
</dbReference>
<keyword evidence="2" id="KW-1185">Reference proteome</keyword>
<dbReference type="RefSeq" id="WP_074954436.1">
    <property type="nucleotide sequence ID" value="NZ_FPBV01000017.1"/>
</dbReference>
<evidence type="ECO:0000313" key="1">
    <source>
        <dbReference type="EMBL" id="SFU98374.1"/>
    </source>
</evidence>
<sequence length="85" mass="9514">MAWDWMLIEVCDANPADCPELFALEQEFPGLSVLETACMSHCDLCASSPYVLLDGEMVTAPDTTALFDKVREELARRMADQRSEI</sequence>
<accession>A0A1I7KLZ4</accession>
<evidence type="ECO:0000313" key="2">
    <source>
        <dbReference type="Proteomes" id="UP000183508"/>
    </source>
</evidence>
<reference evidence="2" key="1">
    <citation type="submission" date="2016-10" db="EMBL/GenBank/DDBJ databases">
        <authorList>
            <person name="Varghese N."/>
        </authorList>
    </citation>
    <scope>NUCLEOTIDE SEQUENCE [LARGE SCALE GENOMIC DNA]</scope>
    <source>
        <strain evidence="2">DSM 17980</strain>
    </source>
</reference>
<dbReference type="AlphaFoldDB" id="A0A1I7KLZ4"/>
<proteinExistence type="predicted"/>
<protein>
    <recommendedName>
        <fullName evidence="3">DUF1450 domain-containing protein</fullName>
    </recommendedName>
</protein>
<organism evidence="1 2">
    <name type="scientific">Alicyclobacillus macrosporangiidus</name>
    <dbReference type="NCBI Taxonomy" id="392015"/>
    <lineage>
        <taxon>Bacteria</taxon>
        <taxon>Bacillati</taxon>
        <taxon>Bacillota</taxon>
        <taxon>Bacilli</taxon>
        <taxon>Bacillales</taxon>
        <taxon>Alicyclobacillaceae</taxon>
        <taxon>Alicyclobacillus</taxon>
    </lineage>
</organism>
<evidence type="ECO:0008006" key="3">
    <source>
        <dbReference type="Google" id="ProtNLM"/>
    </source>
</evidence>
<dbReference type="EMBL" id="FPBV01000017">
    <property type="protein sequence ID" value="SFU98374.1"/>
    <property type="molecule type" value="Genomic_DNA"/>
</dbReference>
<dbReference type="Proteomes" id="UP000183508">
    <property type="component" value="Unassembled WGS sequence"/>
</dbReference>
<dbReference type="InterPro" id="IPR009910">
    <property type="entry name" value="DUF1450"/>
</dbReference>
<name>A0A1I7KLZ4_9BACL</name>